<feature type="transmembrane region" description="Helical" evidence="2">
    <location>
        <begin position="135"/>
        <end position="160"/>
    </location>
</feature>
<sequence>MPARDDRSDSVSDHHEAPTTRIPRVDPPPAADEQTGPVGAPVPGGGREPQSGPTLMEQMGGISGIVASSIPVAVFVLVNLIGGLQAALYSALAVGVGVMVWRLVRRDPIQPAVSGLLGVGICALVARQTGEARGFYLPGLLISSFFALTAIVSMIVRWPIAGVIWNGINSRGMEWRENPALLRAYTIATGLLAIVFVSRVVVQGLLYDANAETWLGIARLAMGYPLLALALLATVLIVRRAESATPA</sequence>
<dbReference type="Pfam" id="PF11361">
    <property type="entry name" value="DUF3159"/>
    <property type="match status" value="1"/>
</dbReference>
<dbReference type="InterPro" id="IPR016566">
    <property type="entry name" value="UCP010219"/>
</dbReference>
<dbReference type="AlphaFoldDB" id="A0A1Y2MT16"/>
<keyword evidence="2" id="KW-0472">Membrane</keyword>
<keyword evidence="2" id="KW-1133">Transmembrane helix</keyword>
<keyword evidence="4" id="KW-1185">Reference proteome</keyword>
<feature type="region of interest" description="Disordered" evidence="1">
    <location>
        <begin position="1"/>
        <end position="55"/>
    </location>
</feature>
<dbReference type="STRING" id="2074.BG845_04235"/>
<proteinExistence type="predicted"/>
<reference evidence="3 4" key="1">
    <citation type="submission" date="2016-09" db="EMBL/GenBank/DDBJ databases">
        <title>Pseudonocardia autotrophica DSM535, a candidate organism with high potential of specific P450 cytochromes.</title>
        <authorList>
            <person name="Grumaz C."/>
            <person name="Vainshtein Y."/>
            <person name="Kirstahler P."/>
            <person name="Sohn K."/>
        </authorList>
    </citation>
    <scope>NUCLEOTIDE SEQUENCE [LARGE SCALE GENOMIC DNA]</scope>
    <source>
        <strain evidence="3 4">DSM 535</strain>
    </source>
</reference>
<feature type="transmembrane region" description="Helical" evidence="2">
    <location>
        <begin position="87"/>
        <end position="104"/>
    </location>
</feature>
<organism evidence="3 4">
    <name type="scientific">Pseudonocardia autotrophica</name>
    <name type="common">Amycolata autotrophica</name>
    <name type="synonym">Nocardia autotrophica</name>
    <dbReference type="NCBI Taxonomy" id="2074"/>
    <lineage>
        <taxon>Bacteria</taxon>
        <taxon>Bacillati</taxon>
        <taxon>Actinomycetota</taxon>
        <taxon>Actinomycetes</taxon>
        <taxon>Pseudonocardiales</taxon>
        <taxon>Pseudonocardiaceae</taxon>
        <taxon>Pseudonocardia</taxon>
    </lineage>
</organism>
<dbReference type="Proteomes" id="UP000194360">
    <property type="component" value="Unassembled WGS sequence"/>
</dbReference>
<evidence type="ECO:0000256" key="1">
    <source>
        <dbReference type="SAM" id="MobiDB-lite"/>
    </source>
</evidence>
<feature type="compositionally biased region" description="Basic and acidic residues" evidence="1">
    <location>
        <begin position="1"/>
        <end position="18"/>
    </location>
</feature>
<comment type="caution">
    <text evidence="3">The sequence shown here is derived from an EMBL/GenBank/DDBJ whole genome shotgun (WGS) entry which is preliminary data.</text>
</comment>
<accession>A0A1Y2MT16</accession>
<evidence type="ECO:0000313" key="4">
    <source>
        <dbReference type="Proteomes" id="UP000194360"/>
    </source>
</evidence>
<dbReference type="EMBL" id="MIGB01000024">
    <property type="protein sequence ID" value="OSY38281.1"/>
    <property type="molecule type" value="Genomic_DNA"/>
</dbReference>
<evidence type="ECO:0008006" key="5">
    <source>
        <dbReference type="Google" id="ProtNLM"/>
    </source>
</evidence>
<feature type="transmembrane region" description="Helical" evidence="2">
    <location>
        <begin position="60"/>
        <end position="81"/>
    </location>
</feature>
<evidence type="ECO:0000313" key="3">
    <source>
        <dbReference type="EMBL" id="OSY38281.1"/>
    </source>
</evidence>
<feature type="transmembrane region" description="Helical" evidence="2">
    <location>
        <begin position="181"/>
        <end position="202"/>
    </location>
</feature>
<keyword evidence="2" id="KW-0812">Transmembrane</keyword>
<evidence type="ECO:0000256" key="2">
    <source>
        <dbReference type="SAM" id="Phobius"/>
    </source>
</evidence>
<feature type="transmembrane region" description="Helical" evidence="2">
    <location>
        <begin position="111"/>
        <end position="129"/>
    </location>
</feature>
<feature type="transmembrane region" description="Helical" evidence="2">
    <location>
        <begin position="214"/>
        <end position="238"/>
    </location>
</feature>
<gene>
    <name evidence="3" type="ORF">BG845_04235</name>
</gene>
<name>A0A1Y2MT16_PSEAH</name>
<protein>
    <recommendedName>
        <fullName evidence="5">Intracellular septation protein A</fullName>
    </recommendedName>
</protein>